<dbReference type="SUPFAM" id="SSF56796">
    <property type="entry name" value="Dehydroquinate synthase-like"/>
    <property type="match status" value="1"/>
</dbReference>
<evidence type="ECO:0000259" key="4">
    <source>
        <dbReference type="Pfam" id="PF00465"/>
    </source>
</evidence>
<keyword evidence="7" id="KW-1185">Reference proteome</keyword>
<dbReference type="EMBL" id="JAPFFF010000004">
    <property type="protein sequence ID" value="KAK8890810.1"/>
    <property type="molecule type" value="Genomic_DNA"/>
</dbReference>
<dbReference type="Pfam" id="PF25137">
    <property type="entry name" value="ADH_Fe_C"/>
    <property type="match status" value="1"/>
</dbReference>
<keyword evidence="2" id="KW-0560">Oxidoreductase</keyword>
<proteinExistence type="inferred from homology"/>
<feature type="domain" description="Alcohol dehydrogenase iron-type/glycerol dehydrogenase GldA" evidence="4">
    <location>
        <begin position="8"/>
        <end position="177"/>
    </location>
</feature>
<evidence type="ECO:0000256" key="1">
    <source>
        <dbReference type="ARBA" id="ARBA00007358"/>
    </source>
</evidence>
<evidence type="ECO:0000313" key="6">
    <source>
        <dbReference type="EMBL" id="KAK8890810.1"/>
    </source>
</evidence>
<dbReference type="PANTHER" id="PTHR11496">
    <property type="entry name" value="ALCOHOL DEHYDROGENASE"/>
    <property type="match status" value="1"/>
</dbReference>
<dbReference type="CDD" id="cd08189">
    <property type="entry name" value="Fe-ADH-like"/>
    <property type="match status" value="1"/>
</dbReference>
<dbReference type="Gene3D" id="3.40.50.1970">
    <property type="match status" value="1"/>
</dbReference>
<dbReference type="Gene3D" id="1.20.1090.10">
    <property type="entry name" value="Dehydroquinate synthase-like - alpha domain"/>
    <property type="match status" value="1"/>
</dbReference>
<dbReference type="InterPro" id="IPR001670">
    <property type="entry name" value="ADH_Fe/GldA"/>
</dbReference>
<reference evidence="6 7" key="1">
    <citation type="submission" date="2024-04" db="EMBL/GenBank/DDBJ databases">
        <title>Tritrichomonas musculus Genome.</title>
        <authorList>
            <person name="Alves-Ferreira E."/>
            <person name="Grigg M."/>
            <person name="Lorenzi H."/>
            <person name="Galac M."/>
        </authorList>
    </citation>
    <scope>NUCLEOTIDE SEQUENCE [LARGE SCALE GENOMIC DNA]</scope>
    <source>
        <strain evidence="6 7">EAF2021</strain>
    </source>
</reference>
<accession>A0ABR2KLF8</accession>
<evidence type="ECO:0000256" key="3">
    <source>
        <dbReference type="ARBA" id="ARBA00023027"/>
    </source>
</evidence>
<feature type="domain" description="Fe-containing alcohol dehydrogenase-like C-terminal" evidence="5">
    <location>
        <begin position="189"/>
        <end position="380"/>
    </location>
</feature>
<protein>
    <recommendedName>
        <fullName evidence="8">Alcohol dehydrogenase</fullName>
    </recommendedName>
</protein>
<dbReference type="InterPro" id="IPR018211">
    <property type="entry name" value="ADH_Fe_CS"/>
</dbReference>
<evidence type="ECO:0000313" key="7">
    <source>
        <dbReference type="Proteomes" id="UP001470230"/>
    </source>
</evidence>
<evidence type="ECO:0000259" key="5">
    <source>
        <dbReference type="Pfam" id="PF25137"/>
    </source>
</evidence>
<sequence>MKVFNWTPPKTIEGADSILKLPEYIKSKGIKKPLIVTDKGISKLHLCDPLMKKLEEVGLQYAFFDDVQPNPIIKNIEDARNMYIQNGCDAFISVGGGSAMDTAKVAACRIARPRTPVTWFAGVLRVLVKLPPFFAVPTTAGTGSETTIAAVVVDPKTHHKFSIMDPVLRPSYAVLDPCLTLSLPKQITSTTGMDALTHAVEAYIGRSNVKETIQDAEIAVKLIFQNLERAYQNGQDIDARMKMLKASFHAGLAFTHAFVGYVHAIAHALGGLYNVPHGLANAVILPYILEYFGDSCYHQLAKLSDIAELEDKSESDEVKAKAFINEIKAMNTRMNIPTQFDCIKEKDIKTIVSRALSEANPLYPVPKIMNAQECEEIVRTIASNL</sequence>
<organism evidence="6 7">
    <name type="scientific">Tritrichomonas musculus</name>
    <dbReference type="NCBI Taxonomy" id="1915356"/>
    <lineage>
        <taxon>Eukaryota</taxon>
        <taxon>Metamonada</taxon>
        <taxon>Parabasalia</taxon>
        <taxon>Tritrichomonadida</taxon>
        <taxon>Tritrichomonadidae</taxon>
        <taxon>Tritrichomonas</taxon>
    </lineage>
</organism>
<evidence type="ECO:0008006" key="8">
    <source>
        <dbReference type="Google" id="ProtNLM"/>
    </source>
</evidence>
<keyword evidence="3" id="KW-0520">NAD</keyword>
<dbReference type="PANTHER" id="PTHR11496:SF102">
    <property type="entry name" value="ALCOHOL DEHYDROGENASE 4"/>
    <property type="match status" value="1"/>
</dbReference>
<comment type="caution">
    <text evidence="6">The sequence shown here is derived from an EMBL/GenBank/DDBJ whole genome shotgun (WGS) entry which is preliminary data.</text>
</comment>
<evidence type="ECO:0000256" key="2">
    <source>
        <dbReference type="ARBA" id="ARBA00023002"/>
    </source>
</evidence>
<dbReference type="Pfam" id="PF00465">
    <property type="entry name" value="Fe-ADH"/>
    <property type="match status" value="1"/>
</dbReference>
<dbReference type="Proteomes" id="UP001470230">
    <property type="component" value="Unassembled WGS sequence"/>
</dbReference>
<name>A0ABR2KLF8_9EUKA</name>
<comment type="similarity">
    <text evidence="1">Belongs to the iron-containing alcohol dehydrogenase family.</text>
</comment>
<dbReference type="InterPro" id="IPR039697">
    <property type="entry name" value="Alcohol_dehydrogenase_Fe"/>
</dbReference>
<gene>
    <name evidence="6" type="ORF">M9Y10_028009</name>
</gene>
<dbReference type="InterPro" id="IPR056798">
    <property type="entry name" value="ADH_Fe_C"/>
</dbReference>
<dbReference type="PROSITE" id="PS00060">
    <property type="entry name" value="ADH_IRON_2"/>
    <property type="match status" value="1"/>
</dbReference>